<feature type="transmembrane region" description="Helical" evidence="8">
    <location>
        <begin position="618"/>
        <end position="635"/>
    </location>
</feature>
<dbReference type="Pfam" id="PF02386">
    <property type="entry name" value="TrkH"/>
    <property type="match status" value="1"/>
</dbReference>
<evidence type="ECO:0000313" key="9">
    <source>
        <dbReference type="EMBL" id="KAK3201970.1"/>
    </source>
</evidence>
<dbReference type="PANTHER" id="PTHR31064:SF37">
    <property type="entry name" value="TRANSPORTER, PUTATIVE (EUROFUNG)-RELATED"/>
    <property type="match status" value="1"/>
</dbReference>
<evidence type="ECO:0008006" key="11">
    <source>
        <dbReference type="Google" id="ProtNLM"/>
    </source>
</evidence>
<evidence type="ECO:0000256" key="5">
    <source>
        <dbReference type="ARBA" id="ARBA00023065"/>
    </source>
</evidence>
<evidence type="ECO:0000256" key="4">
    <source>
        <dbReference type="ARBA" id="ARBA00022989"/>
    </source>
</evidence>
<evidence type="ECO:0000256" key="8">
    <source>
        <dbReference type="SAM" id="Phobius"/>
    </source>
</evidence>
<reference evidence="9 10" key="1">
    <citation type="submission" date="2021-02" db="EMBL/GenBank/DDBJ databases">
        <title>Genome assembly of Pseudopithomyces chartarum.</title>
        <authorList>
            <person name="Jauregui R."/>
            <person name="Singh J."/>
            <person name="Voisey C."/>
        </authorList>
    </citation>
    <scope>NUCLEOTIDE SEQUENCE [LARGE SCALE GENOMIC DNA]</scope>
    <source>
        <strain evidence="9 10">AGR01</strain>
    </source>
</reference>
<comment type="caution">
    <text evidence="9">The sequence shown here is derived from an EMBL/GenBank/DDBJ whole genome shotgun (WGS) entry which is preliminary data.</text>
</comment>
<dbReference type="InterPro" id="IPR015958">
    <property type="entry name" value="Trk1_fungi"/>
</dbReference>
<feature type="transmembrane region" description="Helical" evidence="8">
    <location>
        <begin position="475"/>
        <end position="495"/>
    </location>
</feature>
<feature type="region of interest" description="Disordered" evidence="7">
    <location>
        <begin position="145"/>
        <end position="246"/>
    </location>
</feature>
<dbReference type="GO" id="GO:0030007">
    <property type="term" value="P:intracellular potassium ion homeostasis"/>
    <property type="evidence" value="ECO:0007669"/>
    <property type="project" value="InterPro"/>
</dbReference>
<evidence type="ECO:0000256" key="1">
    <source>
        <dbReference type="ARBA" id="ARBA00004141"/>
    </source>
</evidence>
<gene>
    <name evidence="9" type="ORF">GRF29_164g1243632</name>
</gene>
<keyword evidence="6 8" id="KW-0472">Membrane</keyword>
<evidence type="ECO:0000256" key="6">
    <source>
        <dbReference type="ARBA" id="ARBA00023136"/>
    </source>
</evidence>
<keyword evidence="10" id="KW-1185">Reference proteome</keyword>
<evidence type="ECO:0000313" key="10">
    <source>
        <dbReference type="Proteomes" id="UP001280581"/>
    </source>
</evidence>
<accession>A0AAN6LTI2</accession>
<feature type="transmembrane region" description="Helical" evidence="8">
    <location>
        <begin position="410"/>
        <end position="438"/>
    </location>
</feature>
<dbReference type="PIRSF" id="PIRSF002450">
    <property type="entry name" value="K+_transpter_TRK"/>
    <property type="match status" value="1"/>
</dbReference>
<evidence type="ECO:0000256" key="7">
    <source>
        <dbReference type="SAM" id="MobiDB-lite"/>
    </source>
</evidence>
<keyword evidence="4 8" id="KW-1133">Transmembrane helix</keyword>
<dbReference type="EMBL" id="WVTA01000015">
    <property type="protein sequence ID" value="KAK3201970.1"/>
    <property type="molecule type" value="Genomic_DNA"/>
</dbReference>
<keyword evidence="3 8" id="KW-0812">Transmembrane</keyword>
<feature type="transmembrane region" description="Helical" evidence="8">
    <location>
        <begin position="91"/>
        <end position="111"/>
    </location>
</feature>
<organism evidence="9 10">
    <name type="scientific">Pseudopithomyces chartarum</name>
    <dbReference type="NCBI Taxonomy" id="1892770"/>
    <lineage>
        <taxon>Eukaryota</taxon>
        <taxon>Fungi</taxon>
        <taxon>Dikarya</taxon>
        <taxon>Ascomycota</taxon>
        <taxon>Pezizomycotina</taxon>
        <taxon>Dothideomycetes</taxon>
        <taxon>Pleosporomycetidae</taxon>
        <taxon>Pleosporales</taxon>
        <taxon>Massarineae</taxon>
        <taxon>Didymosphaeriaceae</taxon>
        <taxon>Pseudopithomyces</taxon>
    </lineage>
</organism>
<dbReference type="GO" id="GO:0005886">
    <property type="term" value="C:plasma membrane"/>
    <property type="evidence" value="ECO:0007669"/>
    <property type="project" value="InterPro"/>
</dbReference>
<protein>
    <recommendedName>
        <fullName evidence="11">Potassium transport protein</fullName>
    </recommendedName>
</protein>
<dbReference type="GO" id="GO:1990573">
    <property type="term" value="P:potassium ion import across plasma membrane"/>
    <property type="evidence" value="ECO:0007669"/>
    <property type="project" value="TreeGrafter"/>
</dbReference>
<dbReference type="GO" id="GO:0140107">
    <property type="term" value="F:high-affinity potassium ion transmembrane transporter activity"/>
    <property type="evidence" value="ECO:0007669"/>
    <property type="project" value="TreeGrafter"/>
</dbReference>
<proteinExistence type="predicted"/>
<feature type="transmembrane region" description="Helical" evidence="8">
    <location>
        <begin position="342"/>
        <end position="365"/>
    </location>
</feature>
<evidence type="ECO:0000256" key="2">
    <source>
        <dbReference type="ARBA" id="ARBA00022448"/>
    </source>
</evidence>
<evidence type="ECO:0000256" key="3">
    <source>
        <dbReference type="ARBA" id="ARBA00022692"/>
    </source>
</evidence>
<feature type="transmembrane region" description="Helical" evidence="8">
    <location>
        <begin position="32"/>
        <end position="51"/>
    </location>
</feature>
<feature type="compositionally biased region" description="Low complexity" evidence="7">
    <location>
        <begin position="147"/>
        <end position="169"/>
    </location>
</feature>
<keyword evidence="2" id="KW-0813">Transport</keyword>
<dbReference type="Proteomes" id="UP001280581">
    <property type="component" value="Unassembled WGS sequence"/>
</dbReference>
<feature type="transmembrane region" description="Helical" evidence="8">
    <location>
        <begin position="63"/>
        <end position="85"/>
    </location>
</feature>
<feature type="compositionally biased region" description="Basic and acidic residues" evidence="7">
    <location>
        <begin position="174"/>
        <end position="187"/>
    </location>
</feature>
<feature type="transmembrane region" description="Helical" evidence="8">
    <location>
        <begin position="377"/>
        <end position="398"/>
    </location>
</feature>
<keyword evidence="5" id="KW-0406">Ion transport</keyword>
<dbReference type="PANTHER" id="PTHR31064">
    <property type="entry name" value="POTASSIUM TRANSPORT PROTEIN DDB_G0292412-RELATED"/>
    <property type="match status" value="1"/>
</dbReference>
<comment type="subcellular location">
    <subcellularLocation>
        <location evidence="1">Membrane</location>
        <topology evidence="1">Multi-pass membrane protein</topology>
    </subcellularLocation>
</comment>
<dbReference type="AlphaFoldDB" id="A0AAN6LTI2"/>
<name>A0AAN6LTI2_9PLEO</name>
<dbReference type="InterPro" id="IPR051143">
    <property type="entry name" value="TrkH_K-transport"/>
</dbReference>
<sequence>MVLLAGVRGFAPLRRFTRAVHARIPALNFITLHYIYFIATCLLASVIFWGSSTPARSVSYTDSLFLTVSAMTLAGLNTVNLSALNTFQQCMLFFLIMIGSAIFVSAFVVHVRMRAFEHRFAHVAEQRRQRAARYRAGSKSLARRFSRSLSRSGAKDGPVSSGGVDSDGPYQVMDDERVGRFPDRVEVETAASEKVPELETSGGKSGSAQGGQNTDCFTGLDTIPSRNEAGDEIDIDPRTSIENGPPTHITFDPSTSSSKQRHHRQFMGVGADSHATIKRRPQTSASGQASELQLDVTESASAHLPFASSGFLSRNSHFHHLSEEEREKLGGYEYRAIRLLSWLVPAYYILFQLFGCIGLGAYVAMNKPTVTRKNGLNPWWVGAFNAVSAFNNSGMSLLDANMVAFQTSAYMLITMGLLILAGNTAYPIFLRLIVWTLLKLVPTSEPWEDFRKTLQFLLDHPRRCYTNMFPSRHTWWLLACLICLNGIDWAAFEILNIGNTDITGGLSTGFEVLDGLFQALAVRSGGFYVVTIPLLPIALQVLYVIMMYISVYPVVITMRNSNVYEERSLGIYSDDPGYAASQASSAHGLFGKLRMKMAGEAFEQTKSYFVRQQLRAQLAHDLWSVVLAVFVIMIIEGQNFKANPTQYSVFNVVFETVSAYGVEGENDA</sequence>
<dbReference type="InterPro" id="IPR003445">
    <property type="entry name" value="Cat_transpt"/>
</dbReference>
<feature type="transmembrane region" description="Helical" evidence="8">
    <location>
        <begin position="527"/>
        <end position="549"/>
    </location>
</feature>